<reference evidence="3 4" key="1">
    <citation type="journal article" date="2008" name="Int. J. Syst. Evol. Microbiol.">
        <title>Bizionia argentinensis sp. nov., isolated from surface marine water in Antarctica.</title>
        <authorList>
            <person name="Bercovich A."/>
            <person name="Vazquez S.C."/>
            <person name="Yankilevich P."/>
            <person name="Coria S.H."/>
            <person name="Foti M."/>
            <person name="Hernandez E."/>
            <person name="Vidal A."/>
            <person name="Ruberto L."/>
            <person name="Melo C."/>
            <person name="Marenssi S."/>
            <person name="Criscuolo M."/>
            <person name="Memoli M."/>
            <person name="Arguelles M."/>
            <person name="Mac Cormack W.P."/>
        </authorList>
    </citation>
    <scope>NUCLEOTIDE SEQUENCE [LARGE SCALE GENOMIC DNA]</scope>
    <source>
        <strain evidence="3 4">JUB59</strain>
    </source>
</reference>
<protein>
    <submittedName>
        <fullName evidence="3">DUF3298/DUF4163 domain-containing protein</fullName>
    </submittedName>
</protein>
<dbReference type="STRING" id="1046627.BZARG_404"/>
<keyword evidence="4" id="KW-1185">Reference proteome</keyword>
<dbReference type="Pfam" id="PF11738">
    <property type="entry name" value="DUF3298"/>
    <property type="match status" value="1"/>
</dbReference>
<dbReference type="InterPro" id="IPR021729">
    <property type="entry name" value="DUF3298"/>
</dbReference>
<dbReference type="PROSITE" id="PS51257">
    <property type="entry name" value="PROKAR_LIPOPROTEIN"/>
    <property type="match status" value="1"/>
</dbReference>
<evidence type="ECO:0000259" key="1">
    <source>
        <dbReference type="Pfam" id="PF11738"/>
    </source>
</evidence>
<dbReference type="eggNOG" id="ENOG502Z967">
    <property type="taxonomic scope" value="Bacteria"/>
</dbReference>
<dbReference type="InterPro" id="IPR037126">
    <property type="entry name" value="PdaC/RsiV-like_sf"/>
</dbReference>
<sequence length="237" mass="26841">MQRKFLLLSLIFLVFSCEEEEKKLTFLEKSITTEHNKIVEINIPEAQGNEAVATKINKALQAIVITSLNFEPEASTKSLSILESIDNFNTEYKNFNTDFPESPMQWEAQIDGEIMYQSEAVISVALTSYLNTGGAHGNLIISFLNFDALTGQLLKNEDLVNDIKTFKTIARDYFNDQIAGKEADYFEPDNFILPQNIGFNNIGVVLLYNNYEIAPYATGLTEFTIPFNDLVPYLNFM</sequence>
<dbReference type="AlphaFoldDB" id="G2EH17"/>
<proteinExistence type="predicted"/>
<dbReference type="Proteomes" id="UP000003730">
    <property type="component" value="Unassembled WGS sequence"/>
</dbReference>
<organism evidence="3 4">
    <name type="scientific">Bizionia argentinensis JUB59</name>
    <dbReference type="NCBI Taxonomy" id="1046627"/>
    <lineage>
        <taxon>Bacteria</taxon>
        <taxon>Pseudomonadati</taxon>
        <taxon>Bacteroidota</taxon>
        <taxon>Flavobacteriia</taxon>
        <taxon>Flavobacteriales</taxon>
        <taxon>Flavobacteriaceae</taxon>
        <taxon>Bizionia</taxon>
    </lineage>
</organism>
<feature type="domain" description="Deacetylase PdaC" evidence="2">
    <location>
        <begin position="38"/>
        <end position="138"/>
    </location>
</feature>
<dbReference type="Gene3D" id="3.30.565.40">
    <property type="entry name" value="Fervidobacterium nodosum Rt17-B1 like"/>
    <property type="match status" value="1"/>
</dbReference>
<gene>
    <name evidence="3" type="ORF">BZARG_404</name>
</gene>
<dbReference type="RefSeq" id="WP_008639756.1">
    <property type="nucleotide sequence ID" value="NZ_AFXZ01000067.1"/>
</dbReference>
<evidence type="ECO:0000259" key="2">
    <source>
        <dbReference type="Pfam" id="PF13739"/>
    </source>
</evidence>
<dbReference type="EMBL" id="AFXZ01000067">
    <property type="protein sequence ID" value="EGV42275.1"/>
    <property type="molecule type" value="Genomic_DNA"/>
</dbReference>
<dbReference type="OrthoDB" id="594879at2"/>
<evidence type="ECO:0000313" key="3">
    <source>
        <dbReference type="EMBL" id="EGV42275.1"/>
    </source>
</evidence>
<name>G2EH17_9FLAO</name>
<dbReference type="Pfam" id="PF13739">
    <property type="entry name" value="PdaC"/>
    <property type="match status" value="1"/>
</dbReference>
<feature type="domain" description="DUF3298" evidence="1">
    <location>
        <begin position="173"/>
        <end position="227"/>
    </location>
</feature>
<evidence type="ECO:0000313" key="4">
    <source>
        <dbReference type="Proteomes" id="UP000003730"/>
    </source>
</evidence>
<comment type="caution">
    <text evidence="3">The sequence shown here is derived from an EMBL/GenBank/DDBJ whole genome shotgun (WGS) entry which is preliminary data.</text>
</comment>
<accession>G2EH17</accession>
<dbReference type="InterPro" id="IPR025303">
    <property type="entry name" value="PdaC"/>
</dbReference>
<dbReference type="Gene3D" id="3.90.640.20">
    <property type="entry name" value="Heat-shock cognate protein, ATPase"/>
    <property type="match status" value="1"/>
</dbReference>